<keyword evidence="2" id="KW-1185">Reference proteome</keyword>
<evidence type="ECO:0000313" key="1">
    <source>
        <dbReference type="EMBL" id="SEV89905.1"/>
    </source>
</evidence>
<gene>
    <name evidence="1" type="ORF">SAMN05216290_0555</name>
</gene>
<evidence type="ECO:0000313" key="2">
    <source>
        <dbReference type="Proteomes" id="UP000199437"/>
    </source>
</evidence>
<organism evidence="1 2">
    <name type="scientific">Roseivirga pacifica</name>
    <dbReference type="NCBI Taxonomy" id="1267423"/>
    <lineage>
        <taxon>Bacteria</taxon>
        <taxon>Pseudomonadati</taxon>
        <taxon>Bacteroidota</taxon>
        <taxon>Cytophagia</taxon>
        <taxon>Cytophagales</taxon>
        <taxon>Roseivirgaceae</taxon>
        <taxon>Roseivirga</taxon>
    </lineage>
</organism>
<sequence>MKERSVVVDFVSSIPKLLSSLLNRRGVKSLVLYEAIETQSD</sequence>
<accession>A0A1I0MPE2</accession>
<protein>
    <submittedName>
        <fullName evidence="1">Uncharacterized protein</fullName>
    </submittedName>
</protein>
<dbReference type="EMBL" id="FOIR01000001">
    <property type="protein sequence ID" value="SEV89905.1"/>
    <property type="molecule type" value="Genomic_DNA"/>
</dbReference>
<proteinExistence type="predicted"/>
<name>A0A1I0MPE2_9BACT</name>
<dbReference type="Proteomes" id="UP000199437">
    <property type="component" value="Unassembled WGS sequence"/>
</dbReference>
<reference evidence="2" key="1">
    <citation type="submission" date="2016-10" db="EMBL/GenBank/DDBJ databases">
        <authorList>
            <person name="Varghese N."/>
            <person name="Submissions S."/>
        </authorList>
    </citation>
    <scope>NUCLEOTIDE SEQUENCE [LARGE SCALE GENOMIC DNA]</scope>
    <source>
        <strain evidence="2">CGMCC 1.12402</strain>
    </source>
</reference>
<dbReference type="AlphaFoldDB" id="A0A1I0MPE2"/>